<keyword evidence="1" id="KW-1185">Reference proteome</keyword>
<evidence type="ECO:0000313" key="2">
    <source>
        <dbReference type="WBParaSite" id="Hba_02913"/>
    </source>
</evidence>
<proteinExistence type="predicted"/>
<evidence type="ECO:0000313" key="1">
    <source>
        <dbReference type="Proteomes" id="UP000095283"/>
    </source>
</evidence>
<dbReference type="WBParaSite" id="Hba_02913">
    <property type="protein sequence ID" value="Hba_02913"/>
    <property type="gene ID" value="Hba_02913"/>
</dbReference>
<dbReference type="Proteomes" id="UP000095283">
    <property type="component" value="Unplaced"/>
</dbReference>
<accession>A0A1I7WDF6</accession>
<organism evidence="1 2">
    <name type="scientific">Heterorhabditis bacteriophora</name>
    <name type="common">Entomopathogenic nematode worm</name>
    <dbReference type="NCBI Taxonomy" id="37862"/>
    <lineage>
        <taxon>Eukaryota</taxon>
        <taxon>Metazoa</taxon>
        <taxon>Ecdysozoa</taxon>
        <taxon>Nematoda</taxon>
        <taxon>Chromadorea</taxon>
        <taxon>Rhabditida</taxon>
        <taxon>Rhabditina</taxon>
        <taxon>Rhabditomorpha</taxon>
        <taxon>Strongyloidea</taxon>
        <taxon>Heterorhabditidae</taxon>
        <taxon>Heterorhabditis</taxon>
    </lineage>
</organism>
<sequence length="43" mass="4970">MIALFYIVDSSSLVIRDVSRLMPCSLVLLLVVLKTIRYTTNRR</sequence>
<name>A0A1I7WDF6_HETBA</name>
<dbReference type="AlphaFoldDB" id="A0A1I7WDF6"/>
<reference evidence="2" key="1">
    <citation type="submission" date="2016-11" db="UniProtKB">
        <authorList>
            <consortium name="WormBaseParasite"/>
        </authorList>
    </citation>
    <scope>IDENTIFICATION</scope>
</reference>
<protein>
    <submittedName>
        <fullName evidence="2">Uncharacterized protein</fullName>
    </submittedName>
</protein>